<organism evidence="6 7">
    <name type="scientific">Oceanobacillus arenosus</name>
    <dbReference type="NCBI Taxonomy" id="1229153"/>
    <lineage>
        <taxon>Bacteria</taxon>
        <taxon>Bacillati</taxon>
        <taxon>Bacillota</taxon>
        <taxon>Bacilli</taxon>
        <taxon>Bacillales</taxon>
        <taxon>Bacillaceae</taxon>
        <taxon>Oceanobacillus</taxon>
    </lineage>
</organism>
<comment type="similarity">
    <text evidence="2">Belongs to the KHG/KDPG aldolase family.</text>
</comment>
<dbReference type="CDD" id="cd00452">
    <property type="entry name" value="KDPG_aldolase"/>
    <property type="match status" value="1"/>
</dbReference>
<evidence type="ECO:0000313" key="7">
    <source>
        <dbReference type="Proteomes" id="UP000257143"/>
    </source>
</evidence>
<dbReference type="Gene3D" id="3.20.20.70">
    <property type="entry name" value="Aldolase class I"/>
    <property type="match status" value="1"/>
</dbReference>
<evidence type="ECO:0000256" key="4">
    <source>
        <dbReference type="ARBA" id="ARBA00023239"/>
    </source>
</evidence>
<dbReference type="InterPro" id="IPR013785">
    <property type="entry name" value="Aldolase_TIM"/>
</dbReference>
<comment type="subunit">
    <text evidence="3">Homotrimer.</text>
</comment>
<comment type="pathway">
    <text evidence="1">Carbohydrate acid metabolism.</text>
</comment>
<dbReference type="NCBIfam" id="TIGR01182">
    <property type="entry name" value="eda"/>
    <property type="match status" value="1"/>
</dbReference>
<keyword evidence="5" id="KW-0119">Carbohydrate metabolism</keyword>
<accession>A0A3D8PZY9</accession>
<proteinExistence type="inferred from homology"/>
<dbReference type="PANTHER" id="PTHR30246">
    <property type="entry name" value="2-KETO-3-DEOXY-6-PHOSPHOGLUCONATE ALDOLASE"/>
    <property type="match status" value="1"/>
</dbReference>
<evidence type="ECO:0000256" key="3">
    <source>
        <dbReference type="ARBA" id="ARBA00011233"/>
    </source>
</evidence>
<name>A0A3D8PZY9_9BACI</name>
<dbReference type="RefSeq" id="WP_115771533.1">
    <property type="nucleotide sequence ID" value="NZ_PIOC01000003.1"/>
</dbReference>
<dbReference type="GO" id="GO:0016829">
    <property type="term" value="F:lyase activity"/>
    <property type="evidence" value="ECO:0007669"/>
    <property type="project" value="UniProtKB-KW"/>
</dbReference>
<reference evidence="7" key="1">
    <citation type="submission" date="2017-11" db="EMBL/GenBank/DDBJ databases">
        <authorList>
            <person name="Zhu W."/>
        </authorList>
    </citation>
    <scope>NUCLEOTIDE SEQUENCE [LARGE SCALE GENOMIC DNA]</scope>
    <source>
        <strain evidence="7">CAU 1183</strain>
    </source>
</reference>
<dbReference type="EMBL" id="PIOC01000003">
    <property type="protein sequence ID" value="RDW21362.1"/>
    <property type="molecule type" value="Genomic_DNA"/>
</dbReference>
<dbReference type="SUPFAM" id="SSF51569">
    <property type="entry name" value="Aldolase"/>
    <property type="match status" value="1"/>
</dbReference>
<evidence type="ECO:0000313" key="6">
    <source>
        <dbReference type="EMBL" id="RDW21362.1"/>
    </source>
</evidence>
<dbReference type="Proteomes" id="UP000257143">
    <property type="component" value="Unassembled WGS sequence"/>
</dbReference>
<keyword evidence="4" id="KW-0456">Lyase</keyword>
<evidence type="ECO:0000256" key="1">
    <source>
        <dbReference type="ARBA" id="ARBA00004761"/>
    </source>
</evidence>
<keyword evidence="7" id="KW-1185">Reference proteome</keyword>
<dbReference type="OrthoDB" id="9802667at2"/>
<sequence>MNLFDTLLEEKIIAILRNVPSSKVIPTAQALTDGGIKLLEITMNSEKALESIYQIRNIYDQDDVFIGAGTVLNKEMAEEAVEAGAQFLISPNLDTSVISYANKHNIDVWPGVMTPTEMVNAWNAGAKAVKLYPAGTLGPQYIKDIKAPLDNIPIIATGGINIENLETYFEAGADAIGVGGQLVQLKLIENNKFEDLEKLAEQFVKTITYGGLLHD</sequence>
<comment type="caution">
    <text evidence="6">The sequence shown here is derived from an EMBL/GenBank/DDBJ whole genome shotgun (WGS) entry which is preliminary data.</text>
</comment>
<gene>
    <name evidence="6" type="ORF">CWR48_02855</name>
</gene>
<dbReference type="Pfam" id="PF01081">
    <property type="entry name" value="Aldolase"/>
    <property type="match status" value="1"/>
</dbReference>
<evidence type="ECO:0000256" key="2">
    <source>
        <dbReference type="ARBA" id="ARBA00006906"/>
    </source>
</evidence>
<dbReference type="PANTHER" id="PTHR30246:SF1">
    <property type="entry name" value="2-DEHYDRO-3-DEOXY-6-PHOSPHOGALACTONATE ALDOLASE-RELATED"/>
    <property type="match status" value="1"/>
</dbReference>
<protein>
    <submittedName>
        <fullName evidence="6">2-dehydro-3-deoxyphosphogluconate aldolase</fullName>
    </submittedName>
</protein>
<dbReference type="AlphaFoldDB" id="A0A3D8PZY9"/>
<evidence type="ECO:0000256" key="5">
    <source>
        <dbReference type="ARBA" id="ARBA00023277"/>
    </source>
</evidence>
<dbReference type="InterPro" id="IPR000887">
    <property type="entry name" value="Aldlse_KDPG_KHG"/>
</dbReference>